<evidence type="ECO:0000313" key="1">
    <source>
        <dbReference type="EMBL" id="ODN97929.1"/>
    </source>
</evidence>
<name>A0A1E3JAQ6_9TREE</name>
<proteinExistence type="predicted"/>
<protein>
    <submittedName>
        <fullName evidence="1">Uncharacterized protein</fullName>
    </submittedName>
</protein>
<dbReference type="Proteomes" id="UP000095149">
    <property type="component" value="Unassembled WGS sequence"/>
</dbReference>
<organism evidence="1 2">
    <name type="scientific">Cryptococcus amylolentus CBS 6273</name>
    <dbReference type="NCBI Taxonomy" id="1296118"/>
    <lineage>
        <taxon>Eukaryota</taxon>
        <taxon>Fungi</taxon>
        <taxon>Dikarya</taxon>
        <taxon>Basidiomycota</taxon>
        <taxon>Agaricomycotina</taxon>
        <taxon>Tremellomycetes</taxon>
        <taxon>Tremellales</taxon>
        <taxon>Cryptococcaceae</taxon>
        <taxon>Cryptococcus</taxon>
    </lineage>
</organism>
<dbReference type="EMBL" id="MEKH01000013">
    <property type="protein sequence ID" value="ODN97929.1"/>
    <property type="molecule type" value="Genomic_DNA"/>
</dbReference>
<gene>
    <name evidence="1" type="ORF">I350_07565</name>
</gene>
<dbReference type="AlphaFoldDB" id="A0A1E3JAQ6"/>
<sequence>MSVPLDEIDSATCFLRRYLDYQRVAIFEELHIYLRDDITFVNDPLSLDPSYTSFGAANLESLRMQMMCNILPEFWRKKLAGFLEQCGYWSWDKGVHLYGLHETLARYESATSVGGRFRSSEEDAFITTPIQNGARGRKTTQGADATSLPAQTTPITFHSATEHYDKNWTGMWAPGEERYYAYIVKPGEEMKVLREEAAEETGHPVETFLTLSCAELQQVVELWKNPPPWDEWEVVLDFITRAEDLKGEENDLDYEGYEMEDFDEEYVEDERNRRMGAGQVYLEGVVFCNEDVFSPSLFYYLLGAKYYIATL</sequence>
<comment type="caution">
    <text evidence="1">The sequence shown here is derived from an EMBL/GenBank/DDBJ whole genome shotgun (WGS) entry which is preliminary data.</text>
</comment>
<accession>A0A1E3JAQ6</accession>
<evidence type="ECO:0000313" key="2">
    <source>
        <dbReference type="Proteomes" id="UP000095149"/>
    </source>
</evidence>
<reference evidence="1 2" key="1">
    <citation type="submission" date="2016-06" db="EMBL/GenBank/DDBJ databases">
        <title>Evolution of pathogenesis and genome organization in the Tremellales.</title>
        <authorList>
            <person name="Cuomo C."/>
            <person name="Litvintseva A."/>
            <person name="Heitman J."/>
            <person name="Chen Y."/>
            <person name="Sun S."/>
            <person name="Springer D."/>
            <person name="Dromer F."/>
            <person name="Young S."/>
            <person name="Zeng Q."/>
            <person name="Chapman S."/>
            <person name="Gujja S."/>
            <person name="Saif S."/>
            <person name="Birren B."/>
        </authorList>
    </citation>
    <scope>NUCLEOTIDE SEQUENCE [LARGE SCALE GENOMIC DNA]</scope>
    <source>
        <strain evidence="1 2">CBS 6273</strain>
    </source>
</reference>